<proteinExistence type="inferred from homology"/>
<keyword evidence="3" id="KW-0349">Heme</keyword>
<evidence type="ECO:0000256" key="4">
    <source>
        <dbReference type="ARBA" id="ARBA00022723"/>
    </source>
</evidence>
<organism evidence="8 9">
    <name type="scientific">Fusarium equiseti</name>
    <name type="common">Fusarium scirpi</name>
    <dbReference type="NCBI Taxonomy" id="61235"/>
    <lineage>
        <taxon>Eukaryota</taxon>
        <taxon>Fungi</taxon>
        <taxon>Dikarya</taxon>
        <taxon>Ascomycota</taxon>
        <taxon>Pezizomycotina</taxon>
        <taxon>Sordariomycetes</taxon>
        <taxon>Hypocreomycetidae</taxon>
        <taxon>Hypocreales</taxon>
        <taxon>Nectriaceae</taxon>
        <taxon>Fusarium</taxon>
        <taxon>Fusarium incarnatum-equiseti species complex</taxon>
    </lineage>
</organism>
<sequence>MGAPPIALTPIVNKYLTRALAKLSTPLSEEASLALQDVLGESTEWHDFVPQQDTIRIVSRMSSRVFMGEELCRDEGWLKASSDYAVQWFIAGSELLSYPLWFRPFVQWFLPSCQALRKKLQKAREFLQPHIDRRHAVKQQAVRDGRTVPFDDSIEWFEKEYPGETDPVRDQIGLSLVAIHTTTDLLTETLFNIALHPEIIMPLREEIVSALRTDGMKKTSLYNMKVLDSVIKESQRLRPMLLGDYLPYTICSFT</sequence>
<dbReference type="Pfam" id="PF00067">
    <property type="entry name" value="p450"/>
    <property type="match status" value="1"/>
</dbReference>
<keyword evidence="6" id="KW-0408">Iron</keyword>
<keyword evidence="4" id="KW-0479">Metal-binding</keyword>
<dbReference type="EMBL" id="JAOQBH010000001">
    <property type="protein sequence ID" value="KAJ4141778.1"/>
    <property type="molecule type" value="Genomic_DNA"/>
</dbReference>
<dbReference type="InterPro" id="IPR036396">
    <property type="entry name" value="Cyt_P450_sf"/>
</dbReference>
<keyword evidence="7" id="KW-0503">Monooxygenase</keyword>
<comment type="caution">
    <text evidence="8">The sequence shown here is derived from an EMBL/GenBank/DDBJ whole genome shotgun (WGS) entry which is preliminary data.</text>
</comment>
<evidence type="ECO:0000256" key="5">
    <source>
        <dbReference type="ARBA" id="ARBA00023002"/>
    </source>
</evidence>
<evidence type="ECO:0000256" key="3">
    <source>
        <dbReference type="ARBA" id="ARBA00022617"/>
    </source>
</evidence>
<gene>
    <name evidence="8" type="ORF">NW768_000995</name>
</gene>
<evidence type="ECO:0000313" key="8">
    <source>
        <dbReference type="EMBL" id="KAJ4141778.1"/>
    </source>
</evidence>
<dbReference type="SUPFAM" id="SSF48264">
    <property type="entry name" value="Cytochrome P450"/>
    <property type="match status" value="1"/>
</dbReference>
<evidence type="ECO:0000256" key="1">
    <source>
        <dbReference type="ARBA" id="ARBA00001971"/>
    </source>
</evidence>
<dbReference type="InterPro" id="IPR001128">
    <property type="entry name" value="Cyt_P450"/>
</dbReference>
<keyword evidence="9" id="KW-1185">Reference proteome</keyword>
<comment type="similarity">
    <text evidence="2">Belongs to the cytochrome P450 family.</text>
</comment>
<dbReference type="CDD" id="cd11041">
    <property type="entry name" value="CYP503A1-like"/>
    <property type="match status" value="1"/>
</dbReference>
<evidence type="ECO:0000256" key="2">
    <source>
        <dbReference type="ARBA" id="ARBA00010617"/>
    </source>
</evidence>
<evidence type="ECO:0008006" key="10">
    <source>
        <dbReference type="Google" id="ProtNLM"/>
    </source>
</evidence>
<name>A0ABQ8RU36_FUSEQ</name>
<dbReference type="Gene3D" id="1.10.630.10">
    <property type="entry name" value="Cytochrome P450"/>
    <property type="match status" value="1"/>
</dbReference>
<reference evidence="8" key="1">
    <citation type="submission" date="2022-09" db="EMBL/GenBank/DDBJ databases">
        <title>Fusarium specimens isolated from Avocado Roots.</title>
        <authorList>
            <person name="Stajich J."/>
            <person name="Roper C."/>
            <person name="Heimlech-Rivalta G."/>
        </authorList>
    </citation>
    <scope>NUCLEOTIDE SEQUENCE</scope>
    <source>
        <strain evidence="8">CF00095</strain>
    </source>
</reference>
<evidence type="ECO:0000256" key="6">
    <source>
        <dbReference type="ARBA" id="ARBA00023004"/>
    </source>
</evidence>
<evidence type="ECO:0000256" key="7">
    <source>
        <dbReference type="ARBA" id="ARBA00023033"/>
    </source>
</evidence>
<comment type="cofactor">
    <cofactor evidence="1">
        <name>heme</name>
        <dbReference type="ChEBI" id="CHEBI:30413"/>
    </cofactor>
</comment>
<dbReference type="Proteomes" id="UP001152024">
    <property type="component" value="Unassembled WGS sequence"/>
</dbReference>
<dbReference type="PANTHER" id="PTHR46206:SF2">
    <property type="entry name" value="CYTOCHROME P450 MONOOXYGENASE AUSG-RELATED"/>
    <property type="match status" value="1"/>
</dbReference>
<evidence type="ECO:0000313" key="9">
    <source>
        <dbReference type="Proteomes" id="UP001152024"/>
    </source>
</evidence>
<keyword evidence="5" id="KW-0560">Oxidoreductase</keyword>
<accession>A0ABQ8RU36</accession>
<protein>
    <recommendedName>
        <fullName evidence="10">Cytochrome P450</fullName>
    </recommendedName>
</protein>
<dbReference type="PANTHER" id="PTHR46206">
    <property type="entry name" value="CYTOCHROME P450"/>
    <property type="match status" value="1"/>
</dbReference>